<keyword evidence="6" id="KW-1185">Reference proteome</keyword>
<sequence length="1342" mass="148212">MLSATSRTASRPRPPGQRRPSREHQPAPTPDTGTCTDADLEHPKSKPSRTALSDIKNLVDLKSSRPLDLDLDKLMPRLKHHEQVPAHDSPAYPHENAPQDAAFEPESLTPSTPEEVLDHAYLGGLDRYELEELLIEASRKVREREKKLVVAANIGKALLEKNLNLRSGIMTSMASSSSLVGLTDIEAMINDISDPQDPAYLREQDDVDNHVPYWASHPMNSPPTTDIDIHSQGHLSPRRSDTDTTPLAQPIALPSTELDYFSRPVSTALQTSHRSHASMGDAHSHNSDKSMWMPNDAGLITSQPCSPSASISSFASHALLSPADTMSRVHSKRDASSSRHRSRPSLLQLQALEAQRQLASLGEQNDVLHQQISELQHEAESARYEGSKKLGRLNKEIRGLKAELEAATRRNVELETHGHPSRPTSATRSPLRHPVVHHRQHPASPLVFPAKARHTTVASTPASAEPRAIAEEPSPNHRGLVPSTSNLEDLVRSALTTDGESALLAQLLAKIKELEETNSAMAKAEEDFGSRMGRAMEEDERLRDAFNTVGQDLSVDAIAQASCTSPGRTQGASGPLSMMGSPPRRTSLQSGFITPSHCLRSLDSVGSADAPRLVSSASPNARRRAPGNRHVIEHRKTVKLAIRRAKKELAADIWGIHGDESPVTDGRLSRSSTERSLGTYSIDLCGSGSASSSPRQRGLNRKASSNSIALGPAGRPRIRITASIEDLGCRRKMQEQVIAGPPLETSATADWQDVASPITPTFPQHASLSPSYAIQAYSSRSQRIDTQDHNVKDSCPANENPSKLNAVSQRNDTIPYLSPMQQMSFHPTARVRRTRSRTSSFGLEASLIRQSPDPFISPSSAWSRPVLQRSPASASSHHRRTLGSELGSIFGGDHRKHDFDDDLQQHRRPATSSSSDSDKTTLQPLVLRSVSSTSALELRSKIITEVKSDRPTAHYGRLVPENKQEQEDDLECVLAQSVYGNVEDVFLDDSHLRPRDAALLARVEAREQGNWLADQPIIEEGQLQGGDEPRGAQFDLINAVVEQEAVAWADDDDYGRTISQREAVRLGLLAPGTSLLASRSARLLKGKSNQGASIFGMSRAFNSKKQKQGGASKDVTHFRLEIESSEQVKHRLRIESLLRRRRQDLLRERGFDHEWEHDAHDQQHEEQILATYAPTPQKLQEKRRQALAAGPTDASPSRRDPRRSTQRWMRDMTCISPTRKGQPACEALDLECDQDRSLMGLDLVRSEDGEFELLDCPTWKKQGGRGTDYFPTSFRARYHPAMVKQRVVHVSQATYGWVEEWVQFVFVVFLTFVVVVERGPNRNVRRGKPTPPALATFLPKAD</sequence>
<proteinExistence type="predicted"/>
<feature type="compositionally biased region" description="Basic and acidic residues" evidence="2">
    <location>
        <begin position="892"/>
        <end position="905"/>
    </location>
</feature>
<reference evidence="4" key="3">
    <citation type="submission" date="2018-08" db="EMBL/GenBank/DDBJ databases">
        <authorList>
            <person name="Guldener U."/>
        </authorList>
    </citation>
    <scope>NUCLEOTIDE SEQUENCE</scope>
    <source>
        <strain evidence="4">UB2</strain>
    </source>
</reference>
<evidence type="ECO:0000313" key="5">
    <source>
        <dbReference type="Proteomes" id="UP000179920"/>
    </source>
</evidence>
<feature type="region of interest" description="Disordered" evidence="2">
    <location>
        <begin position="325"/>
        <end position="344"/>
    </location>
</feature>
<organism evidence="3 5">
    <name type="scientific">Ustilago bromivora</name>
    <dbReference type="NCBI Taxonomy" id="307758"/>
    <lineage>
        <taxon>Eukaryota</taxon>
        <taxon>Fungi</taxon>
        <taxon>Dikarya</taxon>
        <taxon>Basidiomycota</taxon>
        <taxon>Ustilaginomycotina</taxon>
        <taxon>Ustilaginomycetes</taxon>
        <taxon>Ustilaginales</taxon>
        <taxon>Ustilaginaceae</taxon>
        <taxon>Ustilago</taxon>
    </lineage>
</organism>
<evidence type="ECO:0000313" key="4">
    <source>
        <dbReference type="EMBL" id="SYW82267.1"/>
    </source>
</evidence>
<dbReference type="Proteomes" id="UP000658997">
    <property type="component" value="Unassembled WGS sequence"/>
</dbReference>
<feature type="region of interest" description="Disordered" evidence="2">
    <location>
        <begin position="564"/>
        <end position="587"/>
    </location>
</feature>
<feature type="region of interest" description="Disordered" evidence="2">
    <location>
        <begin position="1"/>
        <end position="51"/>
    </location>
</feature>
<dbReference type="EMBL" id="ULHB01000101">
    <property type="protein sequence ID" value="SYW82267.1"/>
    <property type="molecule type" value="Genomic_DNA"/>
</dbReference>
<reference evidence="5" key="1">
    <citation type="submission" date="2016-04" db="EMBL/GenBank/DDBJ databases">
        <authorList>
            <person name="Guldener U."/>
            <person name="Guldener U."/>
        </authorList>
    </citation>
    <scope>NUCLEOTIDE SEQUENCE [LARGE SCALE GENOMIC DNA]</scope>
    <source>
        <strain evidence="5">UB2112</strain>
    </source>
</reference>
<feature type="region of interest" description="Disordered" evidence="2">
    <location>
        <begin position="684"/>
        <end position="712"/>
    </location>
</feature>
<feature type="region of interest" description="Disordered" evidence="2">
    <location>
        <begin position="459"/>
        <end position="483"/>
    </location>
</feature>
<dbReference type="OrthoDB" id="9451547at2759"/>
<keyword evidence="1" id="KW-0175">Coiled coil</keyword>
<evidence type="ECO:0000313" key="6">
    <source>
        <dbReference type="Proteomes" id="UP000658997"/>
    </source>
</evidence>
<dbReference type="EMBL" id="LT558123">
    <property type="protein sequence ID" value="SAM82507.1"/>
    <property type="molecule type" value="Genomic_DNA"/>
</dbReference>
<feature type="region of interest" description="Disordered" evidence="2">
    <location>
        <begin position="82"/>
        <end position="111"/>
    </location>
</feature>
<gene>
    <name evidence="4" type="ORF">UBRO2_04389</name>
    <name evidence="3" type="ORF">UBRO_04455</name>
</gene>
<protein>
    <submittedName>
        <fullName evidence="3">Uncharacterized protein</fullName>
    </submittedName>
</protein>
<accession>A0A1K0H7W3</accession>
<evidence type="ECO:0000313" key="3">
    <source>
        <dbReference type="EMBL" id="SAM82507.1"/>
    </source>
</evidence>
<evidence type="ECO:0000256" key="1">
    <source>
        <dbReference type="SAM" id="Coils"/>
    </source>
</evidence>
<evidence type="ECO:0000256" key="2">
    <source>
        <dbReference type="SAM" id="MobiDB-lite"/>
    </source>
</evidence>
<feature type="region of interest" description="Disordered" evidence="2">
    <location>
        <begin position="610"/>
        <end position="632"/>
    </location>
</feature>
<feature type="region of interest" description="Disordered" evidence="2">
    <location>
        <begin position="1178"/>
        <end position="1207"/>
    </location>
</feature>
<feature type="coiled-coil region" evidence="1">
    <location>
        <begin position="351"/>
        <end position="417"/>
    </location>
</feature>
<reference evidence="3" key="2">
    <citation type="submission" date="2016-04" db="EMBL/GenBank/DDBJ databases">
        <authorList>
            <person name="Evans L.H."/>
            <person name="Alamgir A."/>
            <person name="Owens N."/>
            <person name="Weber N.D."/>
            <person name="Virtaneva K."/>
            <person name="Barbian K."/>
            <person name="Babar A."/>
            <person name="Rosenke K."/>
        </authorList>
    </citation>
    <scope>NUCLEOTIDE SEQUENCE</scope>
    <source>
        <strain evidence="3">UB2112</strain>
    </source>
</reference>
<dbReference type="Proteomes" id="UP000179920">
    <property type="component" value="Chromosome VII"/>
</dbReference>
<feature type="region of interest" description="Disordered" evidence="2">
    <location>
        <begin position="858"/>
        <end position="922"/>
    </location>
</feature>
<name>A0A1K0H7W3_9BASI</name>